<evidence type="ECO:0000313" key="2">
    <source>
        <dbReference type="Proteomes" id="UP000656548"/>
    </source>
</evidence>
<dbReference type="EMBL" id="JADBEJ010000003">
    <property type="protein sequence ID" value="MBE1575077.1"/>
    <property type="molecule type" value="Genomic_DNA"/>
</dbReference>
<dbReference type="RefSeq" id="WP_191334933.1">
    <property type="nucleotide sequence ID" value="NZ_JADBEJ010000003.1"/>
</dbReference>
<accession>A0ABR9L3E4</accession>
<comment type="caution">
    <text evidence="1">The sequence shown here is derived from an EMBL/GenBank/DDBJ whole genome shotgun (WGS) entry which is preliminary data.</text>
</comment>
<protein>
    <submittedName>
        <fullName evidence="1">Uncharacterized protein</fullName>
    </submittedName>
</protein>
<proteinExistence type="predicted"/>
<sequence>MVDSTGTAVDITIGVTTDRHGRFSRAMGIGDGPTALLTDDAIARLKTNLDDSERDLARVEGRR</sequence>
<gene>
    <name evidence="1" type="ORF">H4W30_002124</name>
</gene>
<evidence type="ECO:0000313" key="1">
    <source>
        <dbReference type="EMBL" id="MBE1575077.1"/>
    </source>
</evidence>
<dbReference type="Proteomes" id="UP000656548">
    <property type="component" value="Unassembled WGS sequence"/>
</dbReference>
<organism evidence="1 2">
    <name type="scientific">Amycolatopsis roodepoortensis</name>
    <dbReference type="NCBI Taxonomy" id="700274"/>
    <lineage>
        <taxon>Bacteria</taxon>
        <taxon>Bacillati</taxon>
        <taxon>Actinomycetota</taxon>
        <taxon>Actinomycetes</taxon>
        <taxon>Pseudonocardiales</taxon>
        <taxon>Pseudonocardiaceae</taxon>
        <taxon>Amycolatopsis</taxon>
    </lineage>
</organism>
<keyword evidence="2" id="KW-1185">Reference proteome</keyword>
<reference evidence="1 2" key="1">
    <citation type="submission" date="2020-10" db="EMBL/GenBank/DDBJ databases">
        <title>Sequencing the genomes of 1000 actinobacteria strains.</title>
        <authorList>
            <person name="Klenk H.-P."/>
        </authorList>
    </citation>
    <scope>NUCLEOTIDE SEQUENCE [LARGE SCALE GENOMIC DNA]</scope>
    <source>
        <strain evidence="1 2">DSM 46661</strain>
    </source>
</reference>
<name>A0ABR9L3E4_9PSEU</name>